<organism evidence="1 2">
    <name type="scientific">Alternaria burnsii</name>
    <dbReference type="NCBI Taxonomy" id="1187904"/>
    <lineage>
        <taxon>Eukaryota</taxon>
        <taxon>Fungi</taxon>
        <taxon>Dikarya</taxon>
        <taxon>Ascomycota</taxon>
        <taxon>Pezizomycotina</taxon>
        <taxon>Dothideomycetes</taxon>
        <taxon>Pleosporomycetidae</taxon>
        <taxon>Pleosporales</taxon>
        <taxon>Pleosporineae</taxon>
        <taxon>Pleosporaceae</taxon>
        <taxon>Alternaria</taxon>
        <taxon>Alternaria sect. Alternaria</taxon>
    </lineage>
</organism>
<protein>
    <submittedName>
        <fullName evidence="1">Dnase i-like protein</fullName>
    </submittedName>
</protein>
<gene>
    <name evidence="1" type="ORF">GT037_007570</name>
</gene>
<dbReference type="SUPFAM" id="SSF56219">
    <property type="entry name" value="DNase I-like"/>
    <property type="match status" value="1"/>
</dbReference>
<dbReference type="Gene3D" id="3.60.10.10">
    <property type="entry name" value="Endonuclease/exonuclease/phosphatase"/>
    <property type="match status" value="1"/>
</dbReference>
<dbReference type="AlphaFoldDB" id="A0A8H7B3U4"/>
<accession>A0A8H7B3U4</accession>
<reference evidence="1" key="1">
    <citation type="submission" date="2020-01" db="EMBL/GenBank/DDBJ databases">
        <authorList>
            <person name="Feng Z.H.Z."/>
        </authorList>
    </citation>
    <scope>NUCLEOTIDE SEQUENCE</scope>
    <source>
        <strain evidence="1">CBS107.38</strain>
    </source>
</reference>
<dbReference type="RefSeq" id="XP_038785105.1">
    <property type="nucleotide sequence ID" value="XM_038932617.1"/>
</dbReference>
<dbReference type="EMBL" id="JAAABM010000010">
    <property type="protein sequence ID" value="KAF7674810.1"/>
    <property type="molecule type" value="Genomic_DNA"/>
</dbReference>
<dbReference type="OrthoDB" id="498125at2759"/>
<proteinExistence type="predicted"/>
<name>A0A8H7B3U4_9PLEO</name>
<evidence type="ECO:0000313" key="1">
    <source>
        <dbReference type="EMBL" id="KAF7674810.1"/>
    </source>
</evidence>
<keyword evidence="2" id="KW-1185">Reference proteome</keyword>
<dbReference type="GeneID" id="62205795"/>
<evidence type="ECO:0000313" key="2">
    <source>
        <dbReference type="Proteomes" id="UP000596902"/>
    </source>
</evidence>
<sequence length="144" mass="16535">MRTVDWDKEGRIHIVEVKSRTSEAKLAIFNICAVNGTGNAYSDPSTGDRIGTRHDRKRKFHTLLMRECKELETQGWDVLLAGDMNVALDERDGHPKLRIFPQAHFINRADFHSKLLNGNGKGKNDGFGGVDVWRKMHEEERRYT</sequence>
<reference evidence="1" key="2">
    <citation type="submission" date="2020-08" db="EMBL/GenBank/DDBJ databases">
        <title>Draft Genome Sequence of Cumin Blight Pathogen Alternaria burnsii.</title>
        <authorList>
            <person name="Feng Z."/>
        </authorList>
    </citation>
    <scope>NUCLEOTIDE SEQUENCE</scope>
    <source>
        <strain evidence="1">CBS107.38</strain>
    </source>
</reference>
<dbReference type="Proteomes" id="UP000596902">
    <property type="component" value="Unassembled WGS sequence"/>
</dbReference>
<dbReference type="InterPro" id="IPR036691">
    <property type="entry name" value="Endo/exonu/phosph_ase_sf"/>
</dbReference>
<comment type="caution">
    <text evidence="1">The sequence shown here is derived from an EMBL/GenBank/DDBJ whole genome shotgun (WGS) entry which is preliminary data.</text>
</comment>